<accession>A0A1B9HZF7</accession>
<reference evidence="1" key="1">
    <citation type="submission" date="2013-07" db="EMBL/GenBank/DDBJ databases">
        <title>The Genome Sequence of Cryptococcus pinus CBS10737.</title>
        <authorList>
            <consortium name="The Broad Institute Genome Sequencing Platform"/>
            <person name="Cuomo C."/>
            <person name="Litvintseva A."/>
            <person name="Chen Y."/>
            <person name="Heitman J."/>
            <person name="Sun S."/>
            <person name="Springer D."/>
            <person name="Dromer F."/>
            <person name="Young S.K."/>
            <person name="Zeng Q."/>
            <person name="Gargeya S."/>
            <person name="Fitzgerald M."/>
            <person name="Abouelleil A."/>
            <person name="Alvarado L."/>
            <person name="Berlin A.M."/>
            <person name="Chapman S.B."/>
            <person name="Dewar J."/>
            <person name="Goldberg J."/>
            <person name="Griggs A."/>
            <person name="Gujja S."/>
            <person name="Hansen M."/>
            <person name="Howarth C."/>
            <person name="Imamovic A."/>
            <person name="Larimer J."/>
            <person name="McCowan C."/>
            <person name="Murphy C."/>
            <person name="Pearson M."/>
            <person name="Priest M."/>
            <person name="Roberts A."/>
            <person name="Saif S."/>
            <person name="Shea T."/>
            <person name="Sykes S."/>
            <person name="Wortman J."/>
            <person name="Nusbaum C."/>
            <person name="Birren B."/>
        </authorList>
    </citation>
    <scope>NUCLEOTIDE SEQUENCE [LARGE SCALE GENOMIC DNA]</scope>
    <source>
        <strain evidence="1">CBS 10737</strain>
    </source>
</reference>
<dbReference type="EMBL" id="CP144528">
    <property type="protein sequence ID" value="WWC73072.1"/>
    <property type="molecule type" value="Genomic_DNA"/>
</dbReference>
<sequence>MSLSRSTISSDINHLLSISNEIIYSILNPSISSSTLKSNEKPIEILNEYSSFKANNEDSQKLSKAYIDQMKFSKNLQIGGEVENLGERIDELRDRGQNLQEVLSEVKV</sequence>
<dbReference type="AlphaFoldDB" id="A0A1B9HZF7"/>
<dbReference type="Proteomes" id="UP000094020">
    <property type="component" value="Chromosome 10"/>
</dbReference>
<dbReference type="EMBL" id="KI894013">
    <property type="protein sequence ID" value="OCF48640.1"/>
    <property type="molecule type" value="Genomic_DNA"/>
</dbReference>
<evidence type="ECO:0000313" key="3">
    <source>
        <dbReference type="Proteomes" id="UP000094020"/>
    </source>
</evidence>
<reference evidence="1" key="3">
    <citation type="submission" date="2016-07" db="EMBL/GenBank/DDBJ databases">
        <title>Evolution of pathogenesis and genome organization in the Tremellales.</title>
        <authorList>
            <person name="Cuomo C."/>
            <person name="Litvintseva A."/>
            <person name="Heitman J."/>
            <person name="Chen Y."/>
            <person name="Sun S."/>
            <person name="Springer D."/>
            <person name="Dromer F."/>
            <person name="Young S."/>
            <person name="Zeng Q."/>
            <person name="Chapman S."/>
            <person name="Gujja S."/>
            <person name="Saif S."/>
            <person name="Birren B."/>
        </authorList>
    </citation>
    <scope>NUCLEOTIDE SEQUENCE</scope>
    <source>
        <strain evidence="1">CBS 10737</strain>
    </source>
</reference>
<evidence type="ECO:0000313" key="1">
    <source>
        <dbReference type="EMBL" id="OCF48640.1"/>
    </source>
</evidence>
<protein>
    <submittedName>
        <fullName evidence="1">Uncharacterized protein</fullName>
    </submittedName>
</protein>
<evidence type="ECO:0000313" key="2">
    <source>
        <dbReference type="EMBL" id="WWC73072.1"/>
    </source>
</evidence>
<dbReference type="GeneID" id="30173789"/>
<organism evidence="1">
    <name type="scientific">Kwoniella pini CBS 10737</name>
    <dbReference type="NCBI Taxonomy" id="1296096"/>
    <lineage>
        <taxon>Eukaryota</taxon>
        <taxon>Fungi</taxon>
        <taxon>Dikarya</taxon>
        <taxon>Basidiomycota</taxon>
        <taxon>Agaricomycotina</taxon>
        <taxon>Tremellomycetes</taxon>
        <taxon>Tremellales</taxon>
        <taxon>Cryptococcaceae</taxon>
        <taxon>Kwoniella</taxon>
    </lineage>
</organism>
<reference evidence="2" key="2">
    <citation type="submission" date="2013-07" db="EMBL/GenBank/DDBJ databases">
        <authorList>
            <consortium name="The Broad Institute Genome Sequencing Platform"/>
            <person name="Cuomo C."/>
            <person name="Litvintseva A."/>
            <person name="Chen Y."/>
            <person name="Heitman J."/>
            <person name="Sun S."/>
            <person name="Springer D."/>
            <person name="Dromer F."/>
            <person name="Young S.K."/>
            <person name="Zeng Q."/>
            <person name="Gargeya S."/>
            <person name="Fitzgerald M."/>
            <person name="Abouelleil A."/>
            <person name="Alvarado L."/>
            <person name="Berlin A.M."/>
            <person name="Chapman S.B."/>
            <person name="Dewar J."/>
            <person name="Goldberg J."/>
            <person name="Griggs A."/>
            <person name="Gujja S."/>
            <person name="Hansen M."/>
            <person name="Howarth C."/>
            <person name="Imamovic A."/>
            <person name="Larimer J."/>
            <person name="McCowan C."/>
            <person name="Murphy C."/>
            <person name="Pearson M."/>
            <person name="Priest M."/>
            <person name="Roberts A."/>
            <person name="Saif S."/>
            <person name="Shea T."/>
            <person name="Sykes S."/>
            <person name="Wortman J."/>
            <person name="Nusbaum C."/>
            <person name="Birren B."/>
        </authorList>
    </citation>
    <scope>NUCLEOTIDE SEQUENCE</scope>
    <source>
        <strain evidence="2">CBS 10737</strain>
    </source>
</reference>
<dbReference type="KEGG" id="kpin:30173789"/>
<gene>
    <name evidence="1" type="ORF">I206_05420</name>
    <name evidence="2" type="ORF">I206_107037</name>
</gene>
<dbReference type="RefSeq" id="XP_019009859.1">
    <property type="nucleotide sequence ID" value="XM_019157141.1"/>
</dbReference>
<reference evidence="2" key="4">
    <citation type="submission" date="2024-02" db="EMBL/GenBank/DDBJ databases">
        <title>Comparative genomics of Cryptococcus and Kwoniella reveals pathogenesis evolution and contrasting modes of karyotype evolution via chromosome fusion or intercentromeric recombination.</title>
        <authorList>
            <person name="Coelho M.A."/>
            <person name="David-Palma M."/>
            <person name="Shea T."/>
            <person name="Bowers K."/>
            <person name="McGinley-Smith S."/>
            <person name="Mohammad A.W."/>
            <person name="Gnirke A."/>
            <person name="Yurkov A.M."/>
            <person name="Nowrousian M."/>
            <person name="Sun S."/>
            <person name="Cuomo C.A."/>
            <person name="Heitman J."/>
        </authorList>
    </citation>
    <scope>NUCLEOTIDE SEQUENCE</scope>
    <source>
        <strain evidence="2">CBS 10737</strain>
    </source>
</reference>
<name>A0A1B9HZF7_9TREE</name>
<keyword evidence="3" id="KW-1185">Reference proteome</keyword>
<dbReference type="OrthoDB" id="2564958at2759"/>
<proteinExistence type="predicted"/>